<feature type="coiled-coil region" evidence="1">
    <location>
        <begin position="499"/>
        <end position="611"/>
    </location>
</feature>
<dbReference type="STRING" id="1437425.CSEC_0742"/>
<evidence type="ECO:0000256" key="1">
    <source>
        <dbReference type="SAM" id="Coils"/>
    </source>
</evidence>
<accession>A0A090D1J0</accession>
<gene>
    <name evidence="3" type="ORF">CSEC_0742</name>
</gene>
<keyword evidence="1" id="KW-0175">Coiled coil</keyword>
<name>A0A090D1J0_9BACT</name>
<feature type="coiled-coil region" evidence="1">
    <location>
        <begin position="231"/>
        <end position="258"/>
    </location>
</feature>
<evidence type="ECO:0000313" key="4">
    <source>
        <dbReference type="Proteomes" id="UP000031552"/>
    </source>
</evidence>
<evidence type="ECO:0000313" key="3">
    <source>
        <dbReference type="EMBL" id="CDR33573.1"/>
    </source>
</evidence>
<dbReference type="eggNOG" id="COG1196">
    <property type="taxonomic scope" value="Bacteria"/>
</dbReference>
<comment type="caution">
    <text evidence="3">The sequence shown here is derived from an EMBL/GenBank/DDBJ whole genome shotgun (WGS) entry which is preliminary data.</text>
</comment>
<dbReference type="EMBL" id="CCEJ010000003">
    <property type="protein sequence ID" value="CDR33573.1"/>
    <property type="molecule type" value="Genomic_DNA"/>
</dbReference>
<reference evidence="3" key="1">
    <citation type="submission" date="2013-12" db="EMBL/GenBank/DDBJ databases">
        <authorList>
            <person name="Linke B."/>
        </authorList>
    </citation>
    <scope>NUCLEOTIDE SEQUENCE [LARGE SCALE GENOMIC DNA]</scope>
    <source>
        <strain evidence="3">CRIB-18</strain>
    </source>
</reference>
<dbReference type="AlphaFoldDB" id="A0A090D1J0"/>
<dbReference type="RefSeq" id="WP_053331741.1">
    <property type="nucleotide sequence ID" value="NZ_CCEJ010000003.1"/>
</dbReference>
<protein>
    <recommendedName>
        <fullName evidence="5">Myosin heavy chain</fullName>
    </recommendedName>
</protein>
<evidence type="ECO:0008006" key="5">
    <source>
        <dbReference type="Google" id="ProtNLM"/>
    </source>
</evidence>
<keyword evidence="4" id="KW-1185">Reference proteome</keyword>
<sequence length="611" mass="70752">MDPSNHLNIEENQSCQASLEIAQLSCCPCDHEDDSLTEETCCSGEMDMEEDMLDSSLNEENSPEGLNEENSPKEALIENSSEPSKKKGHQKFPEDELNEVREKIKNIPNPDDRITFITEQMEAALSQGGTPHFKVFWELRKICLDSFKENISPTLRQTAWGKYRELSKEARKLKELFDEQSAFAVEQIEIAIKALEQDIQSMNEFQEKMEPLVFEHPSKFYDDKREYYDPIQKKLNLLNAYAARINNLRKELIRTEMRIKHKNKFFQRLSQAGDKIFPERKQLIKEISEQFIKDINGFVDAHFKEGAHEPSFVLREEIKSLQGIAKALTLNTSAFTETRTRLSECWDKLKNADKERKKERAKKRDAIKSNYDEVIQKITETEALFNESQLNPDAFMANLDEISSSMRHMELGREEIKELKDRLTKAKKPALTLLKQREEDKQKAEKEKAEKRLQAILNLQQSVDEFIKKAEALSLDEIRQSEQQITSSIQESGLSTKDQNDLIKKMKGLKDIISEKEEEALLAMTDDDKNALNTLKEVLEQRNKRRNEITEQLKKLRKAAGSSGLDFEKAMEQQIQINEGKERLEKADQGIEEIEEKLNALKKKIRNSKSA</sequence>
<feature type="region of interest" description="Disordered" evidence="2">
    <location>
        <begin position="45"/>
        <end position="96"/>
    </location>
</feature>
<evidence type="ECO:0000256" key="2">
    <source>
        <dbReference type="SAM" id="MobiDB-lite"/>
    </source>
</evidence>
<dbReference type="Proteomes" id="UP000031552">
    <property type="component" value="Unassembled WGS sequence"/>
</dbReference>
<organism evidence="3 4">
    <name type="scientific">Candidatus Criblamydia sequanensis CRIB-18</name>
    <dbReference type="NCBI Taxonomy" id="1437425"/>
    <lineage>
        <taxon>Bacteria</taxon>
        <taxon>Pseudomonadati</taxon>
        <taxon>Chlamydiota</taxon>
        <taxon>Chlamydiia</taxon>
        <taxon>Parachlamydiales</taxon>
        <taxon>Candidatus Criblamydiaceae</taxon>
        <taxon>Candidatus Criblamydia</taxon>
    </lineage>
</organism>
<reference evidence="3" key="2">
    <citation type="submission" date="2014-09" db="EMBL/GenBank/DDBJ databases">
        <title>Criblamydia sequanensis harbors a mega-plasmid encoding arsenite resistance.</title>
        <authorList>
            <person name="Bertelli C."/>
            <person name="Goesmann A."/>
            <person name="Greub G."/>
        </authorList>
    </citation>
    <scope>NUCLEOTIDE SEQUENCE [LARGE SCALE GENOMIC DNA]</scope>
    <source>
        <strain evidence="3">CRIB-18</strain>
    </source>
</reference>
<dbReference type="OrthoDB" id="19143at2"/>
<proteinExistence type="predicted"/>